<accession>A0ABT7SC58</accession>
<protein>
    <recommendedName>
        <fullName evidence="3">DNA-binding protein</fullName>
    </recommendedName>
</protein>
<evidence type="ECO:0008006" key="3">
    <source>
        <dbReference type="Google" id="ProtNLM"/>
    </source>
</evidence>
<evidence type="ECO:0000313" key="2">
    <source>
        <dbReference type="Proteomes" id="UP001529338"/>
    </source>
</evidence>
<evidence type="ECO:0000313" key="1">
    <source>
        <dbReference type="EMBL" id="MDM7853654.1"/>
    </source>
</evidence>
<name>A0ABT7SC58_9CELL</name>
<keyword evidence="2" id="KW-1185">Reference proteome</keyword>
<dbReference type="RefSeq" id="WP_289453172.1">
    <property type="nucleotide sequence ID" value="NZ_JAUCGQ010000001.1"/>
</dbReference>
<dbReference type="EMBL" id="JAUCGQ010000001">
    <property type="protein sequence ID" value="MDM7853654.1"/>
    <property type="molecule type" value="Genomic_DNA"/>
</dbReference>
<reference evidence="1 2" key="1">
    <citation type="submission" date="2023-06" db="EMBL/GenBank/DDBJ databases">
        <title>Cellulomonas sp. MW4 Whole genome sequence.</title>
        <authorList>
            <person name="Park S."/>
        </authorList>
    </citation>
    <scope>NUCLEOTIDE SEQUENCE [LARGE SCALE GENOMIC DNA]</scope>
    <source>
        <strain evidence="1 2">MW4</strain>
    </source>
</reference>
<proteinExistence type="predicted"/>
<dbReference type="Proteomes" id="UP001529338">
    <property type="component" value="Unassembled WGS sequence"/>
</dbReference>
<sequence length="613" mass="65303">MGASITLQDIAIATGVTRQAVTNWRRRTSVFGSPVPFPAPVDTVRGVERFDRDEVLAWLQVTGRGRNDQVELDAPALTPPDDATLDDTITLLALRSQTARDIAELSRDELARLAIDVDPHDEVLAAEVSELDPSPQVLAYVDELLGASYGPGDALDRLTSSRLFRERGGRGLSREGVELLVAVIGACVQHIPGAAVAFDAAPEVLACIPDGTTVVLPSDRAARRRLMIRNVPTTPDAPSVVRAAVLLGADDAVLDRIDDIADELPAGSVAVVLGPASVLCDRLRGADARRRRTLQVGNLVAAIRLPRGMWTEAHRLTLALWVLHAGAPARRVLLADLTGRDVVVDDVVDDVLGALEQSDRRQYRYGRALPYDRAVDGDPLVPAGIAPARLPGVDPGHRDAVTAATLVTSLPVDGFDILVAPAAAALATAPRSLGQMVDERSARKLRGSRIDPAHTETTGTTRILSAVATEPTWQIDPLVAAMHYGHALPTEPGDVVVATSPRPSAVVDEVGGALVRSPSFILRLTERAGIGPLALAEWINLLPEPAGDWRAWAVPRLSARHVDDVEAALTTAVAHLGELRRREDAMHDLIRHLVQGVAVGDLALLPTTNRKAG</sequence>
<comment type="caution">
    <text evidence="1">The sequence shown here is derived from an EMBL/GenBank/DDBJ whole genome shotgun (WGS) entry which is preliminary data.</text>
</comment>
<organism evidence="1 2">
    <name type="scientific">Cellulomonas alba</name>
    <dbReference type="NCBI Taxonomy" id="3053467"/>
    <lineage>
        <taxon>Bacteria</taxon>
        <taxon>Bacillati</taxon>
        <taxon>Actinomycetota</taxon>
        <taxon>Actinomycetes</taxon>
        <taxon>Micrococcales</taxon>
        <taxon>Cellulomonadaceae</taxon>
        <taxon>Cellulomonas</taxon>
    </lineage>
</organism>
<gene>
    <name evidence="1" type="ORF">QRT04_01805</name>
</gene>